<organism evidence="1 2">
    <name type="scientific">Acidihalobacter ferrooxydans</name>
    <dbReference type="NCBI Taxonomy" id="1765967"/>
    <lineage>
        <taxon>Bacteria</taxon>
        <taxon>Pseudomonadati</taxon>
        <taxon>Pseudomonadota</taxon>
        <taxon>Gammaproteobacteria</taxon>
        <taxon>Chromatiales</taxon>
        <taxon>Ectothiorhodospiraceae</taxon>
        <taxon>Acidihalobacter</taxon>
    </lineage>
</organism>
<dbReference type="AlphaFoldDB" id="A0A1P8UIG2"/>
<accession>A0A1P8UIG2</accession>
<sequence length="67" mass="7248">IKNSSALASIPDDRDQSFRIVTDDSGNMAEIGHDQSESAVTIRRNSRSRCFGISGHDGSEYAGWTSS</sequence>
<dbReference type="EMBL" id="CP019434">
    <property type="protein sequence ID" value="APZ43607.1"/>
    <property type="molecule type" value="Genomic_DNA"/>
</dbReference>
<proteinExistence type="predicted"/>
<keyword evidence="2" id="KW-1185">Reference proteome</keyword>
<dbReference type="KEGG" id="afy:BW247_11345"/>
<name>A0A1P8UIG2_9GAMM</name>
<gene>
    <name evidence="1" type="ORF">BW247_11345</name>
</gene>
<evidence type="ECO:0000313" key="1">
    <source>
        <dbReference type="EMBL" id="APZ43607.1"/>
    </source>
</evidence>
<dbReference type="Proteomes" id="UP000243807">
    <property type="component" value="Chromosome"/>
</dbReference>
<reference evidence="1 2" key="1">
    <citation type="submission" date="2017-01" db="EMBL/GenBank/DDBJ databases">
        <title>Draft sequence of Acidihalobacter ferrooxidans strain DSM 14175 (strain V8).</title>
        <authorList>
            <person name="Khaleque H.N."/>
            <person name="Ramsay J.P."/>
            <person name="Murphy R.J.T."/>
            <person name="Kaksonen A.H."/>
            <person name="Boxall N.J."/>
            <person name="Watkin E.L.J."/>
        </authorList>
    </citation>
    <scope>NUCLEOTIDE SEQUENCE [LARGE SCALE GENOMIC DNA]</scope>
    <source>
        <strain evidence="1 2">V8</strain>
    </source>
</reference>
<feature type="non-terminal residue" evidence="1">
    <location>
        <position position="1"/>
    </location>
</feature>
<protein>
    <submittedName>
        <fullName evidence="1">Uncharacterized protein</fullName>
    </submittedName>
</protein>
<dbReference type="RefSeq" id="WP_232224863.1">
    <property type="nucleotide sequence ID" value="NZ_CP019434.1"/>
</dbReference>
<evidence type="ECO:0000313" key="2">
    <source>
        <dbReference type="Proteomes" id="UP000243807"/>
    </source>
</evidence>